<feature type="domain" description="Insertion element IS402-like" evidence="2">
    <location>
        <begin position="1"/>
        <end position="79"/>
    </location>
</feature>
<proteinExistence type="predicted"/>
<dbReference type="EMBL" id="LWCI01000095">
    <property type="protein sequence ID" value="KZS63870.1"/>
    <property type="molecule type" value="Genomic_DNA"/>
</dbReference>
<sequence length="265" mass="29689">MTDAQWELLRPEVEAVMAELRRGPGGRPMVHDLRAMVDAIGYVTRNGIEWRALPADFPPWRAVYAFFERWSQRGMAQRLVDGLRGRLRVACGRAALPTAGVVDSQSVKAADTAGAASRGYDAGKKINGRKRHIVVDTMGLLLVVVVTAASMQDRDGAFRLLAAVRERFSTISLVWADGGYAGRLADWGKSVLALTVHIIKRTDDTSGFKVLPRRWVVERTFGWMTRYRRLVRDYERCPDHHEAMVLWVNVAIMTRKLQQATSGTP</sequence>
<dbReference type="GO" id="GO:0006313">
    <property type="term" value="P:DNA transposition"/>
    <property type="evidence" value="ECO:0007669"/>
    <property type="project" value="InterPro"/>
</dbReference>
<dbReference type="InterPro" id="IPR025161">
    <property type="entry name" value="IS402-like_dom"/>
</dbReference>
<dbReference type="PANTHER" id="PTHR30007:SF0">
    <property type="entry name" value="TRANSPOSASE"/>
    <property type="match status" value="1"/>
</dbReference>
<dbReference type="NCBIfam" id="NF033580">
    <property type="entry name" value="transpos_IS5_3"/>
    <property type="match status" value="1"/>
</dbReference>
<evidence type="ECO:0000259" key="2">
    <source>
        <dbReference type="Pfam" id="PF13340"/>
    </source>
</evidence>
<dbReference type="Pfam" id="PF13340">
    <property type="entry name" value="DUF4096"/>
    <property type="match status" value="1"/>
</dbReference>
<dbReference type="AlphaFoldDB" id="A0A164BV11"/>
<organism evidence="3 4">
    <name type="scientific">Mycobacterium ostraviense</name>
    <dbReference type="NCBI Taxonomy" id="2738409"/>
    <lineage>
        <taxon>Bacteria</taxon>
        <taxon>Bacillati</taxon>
        <taxon>Actinomycetota</taxon>
        <taxon>Actinomycetes</taxon>
        <taxon>Mycobacteriales</taxon>
        <taxon>Mycobacteriaceae</taxon>
        <taxon>Mycobacterium</taxon>
    </lineage>
</organism>
<evidence type="ECO:0000259" key="1">
    <source>
        <dbReference type="Pfam" id="PF01609"/>
    </source>
</evidence>
<evidence type="ECO:0000313" key="3">
    <source>
        <dbReference type="EMBL" id="KZS63870.1"/>
    </source>
</evidence>
<protein>
    <submittedName>
        <fullName evidence="3">Transposase</fullName>
    </submittedName>
</protein>
<gene>
    <name evidence="3" type="ORF">A4G28_27460</name>
</gene>
<reference evidence="4" key="1">
    <citation type="submission" date="2016-04" db="EMBL/GenBank/DDBJ databases">
        <authorList>
            <person name="Strapagiel D."/>
            <person name="Borowka P."/>
            <person name="Marciniak B."/>
            <person name="Bakula Z."/>
            <person name="Van Ingen J."/>
            <person name="Safianowska A."/>
            <person name="Dziadek J."/>
            <person name="Jagielski T."/>
        </authorList>
    </citation>
    <scope>NUCLEOTIDE SEQUENCE [LARGE SCALE GENOMIC DNA]</scope>
    <source>
        <strain evidence="4">1010001458</strain>
    </source>
</reference>
<feature type="non-terminal residue" evidence="3">
    <location>
        <position position="265"/>
    </location>
</feature>
<keyword evidence="4" id="KW-1185">Reference proteome</keyword>
<dbReference type="GO" id="GO:0003677">
    <property type="term" value="F:DNA binding"/>
    <property type="evidence" value="ECO:0007669"/>
    <property type="project" value="InterPro"/>
</dbReference>
<evidence type="ECO:0000313" key="4">
    <source>
        <dbReference type="Proteomes" id="UP000077342"/>
    </source>
</evidence>
<feature type="domain" description="Transposase IS4-like" evidence="1">
    <location>
        <begin position="97"/>
        <end position="252"/>
    </location>
</feature>
<dbReference type="InterPro" id="IPR002559">
    <property type="entry name" value="Transposase_11"/>
</dbReference>
<accession>A0A164BV11</accession>
<dbReference type="Proteomes" id="UP000077342">
    <property type="component" value="Unassembled WGS sequence"/>
</dbReference>
<dbReference type="GO" id="GO:0004803">
    <property type="term" value="F:transposase activity"/>
    <property type="evidence" value="ECO:0007669"/>
    <property type="project" value="InterPro"/>
</dbReference>
<dbReference type="PANTHER" id="PTHR30007">
    <property type="entry name" value="PHP DOMAIN PROTEIN"/>
    <property type="match status" value="1"/>
</dbReference>
<dbReference type="Pfam" id="PF01609">
    <property type="entry name" value="DDE_Tnp_1"/>
    <property type="match status" value="1"/>
</dbReference>
<comment type="caution">
    <text evidence="3">The sequence shown here is derived from an EMBL/GenBank/DDBJ whole genome shotgun (WGS) entry which is preliminary data.</text>
</comment>
<name>A0A164BV11_9MYCO</name>